<dbReference type="KEGG" id="trr:M419DRAFT_73642"/>
<sequence length="448" mass="48835">MIFPYYLLAVTLVSATELRHNHRHRSESSLPPSQDPFYAIPANIAAFSPGEIINYREPPSRISAFGWTPTHIHKAYQISYRTTDSHQNATTGILTALIPPNAEYDKILSLQMAEDSATIDCSPSYTMQASSQSSPMLASNTTALQLLFAEAALAQKWIVIVPDHEGPRGSFTASKVTGHTVLDGIRAAKHSNHITGIQRNARIGLWGYSGGAAATQIAITMQGAYAPELNISGVAMGGLSSLAEASDIFGINKGPSAGLIPSAMLGLATQHPELQRAIDEALQPQFRDLFYSPLHQCLQAITVLFFHRDVLGMFRNGSIPGVTAELVKAWKDENNFPQAKIKAPLYIYQSIIDHLSDINRIDAEVRDYCHQGVSVHYERANATNLNHVKYGIVGVYKAISWMQDRLDGKGASRECVTLTDATSTLDPHLAALFPKNISDALFALINAL</sequence>
<dbReference type="HOGENOM" id="CLU_029538_5_0_1"/>
<dbReference type="PANTHER" id="PTHR34853">
    <property type="match status" value="1"/>
</dbReference>
<dbReference type="Proteomes" id="UP000024376">
    <property type="component" value="Unassembled WGS sequence"/>
</dbReference>
<dbReference type="InterPro" id="IPR005152">
    <property type="entry name" value="Lipase_secreted"/>
</dbReference>
<protein>
    <submittedName>
        <fullName evidence="2">Putative secretory lipase</fullName>
    </submittedName>
</protein>
<accession>A0A024SK61</accession>
<dbReference type="GO" id="GO:0004806">
    <property type="term" value="F:triacylglycerol lipase activity"/>
    <property type="evidence" value="ECO:0007669"/>
    <property type="project" value="InterPro"/>
</dbReference>
<dbReference type="AlphaFoldDB" id="A0A024SK61"/>
<reference evidence="3" key="1">
    <citation type="journal article" date="2013" name="Ind. Biotechnol.">
        <title>Comparative genomics analysis of Trichoderma reesei strains.</title>
        <authorList>
            <person name="Koike H."/>
            <person name="Aerts A."/>
            <person name="LaButti K."/>
            <person name="Grigoriev I.V."/>
            <person name="Baker S.E."/>
        </authorList>
    </citation>
    <scope>NUCLEOTIDE SEQUENCE [LARGE SCALE GENOMIC DNA]</scope>
    <source>
        <strain evidence="3">ATCC 56765 / BCRC 32924 / NRRL 11460 / Rut C-30</strain>
    </source>
</reference>
<dbReference type="Pfam" id="PF03583">
    <property type="entry name" value="LIP"/>
    <property type="match status" value="1"/>
</dbReference>
<organism evidence="2 3">
    <name type="scientific">Hypocrea jecorina (strain ATCC 56765 / BCRC 32924 / NRRL 11460 / Rut C-30)</name>
    <name type="common">Trichoderma reesei</name>
    <dbReference type="NCBI Taxonomy" id="1344414"/>
    <lineage>
        <taxon>Eukaryota</taxon>
        <taxon>Fungi</taxon>
        <taxon>Dikarya</taxon>
        <taxon>Ascomycota</taxon>
        <taxon>Pezizomycotina</taxon>
        <taxon>Sordariomycetes</taxon>
        <taxon>Hypocreomycetidae</taxon>
        <taxon>Hypocreales</taxon>
        <taxon>Hypocreaceae</taxon>
        <taxon>Trichoderma</taxon>
    </lineage>
</organism>
<dbReference type="Gene3D" id="1.10.260.130">
    <property type="match status" value="1"/>
</dbReference>
<proteinExistence type="predicted"/>
<name>A0A024SK61_HYPJR</name>
<dbReference type="InterPro" id="IPR029058">
    <property type="entry name" value="AB_hydrolase_fold"/>
</dbReference>
<dbReference type="OrthoDB" id="2373480at2759"/>
<dbReference type="SUPFAM" id="SSF53474">
    <property type="entry name" value="alpha/beta-Hydrolases"/>
    <property type="match status" value="1"/>
</dbReference>
<evidence type="ECO:0000313" key="2">
    <source>
        <dbReference type="EMBL" id="ETS04807.1"/>
    </source>
</evidence>
<dbReference type="GO" id="GO:0016042">
    <property type="term" value="P:lipid catabolic process"/>
    <property type="evidence" value="ECO:0007669"/>
    <property type="project" value="InterPro"/>
</dbReference>
<evidence type="ECO:0000256" key="1">
    <source>
        <dbReference type="ARBA" id="ARBA00022801"/>
    </source>
</evidence>
<gene>
    <name evidence="2" type="ORF">M419DRAFT_73642</name>
</gene>
<dbReference type="PANTHER" id="PTHR34853:SF5">
    <property type="entry name" value="LIP-DOMAIN-CONTAINING PROTEIN-RELATED"/>
    <property type="match status" value="1"/>
</dbReference>
<dbReference type="Gene3D" id="3.40.50.1820">
    <property type="entry name" value="alpha/beta hydrolase"/>
    <property type="match status" value="1"/>
</dbReference>
<dbReference type="EMBL" id="KI911141">
    <property type="protein sequence ID" value="ETS04807.1"/>
    <property type="molecule type" value="Genomic_DNA"/>
</dbReference>
<evidence type="ECO:0000313" key="3">
    <source>
        <dbReference type="Proteomes" id="UP000024376"/>
    </source>
</evidence>
<keyword evidence="1" id="KW-0378">Hydrolase</keyword>